<dbReference type="GO" id="GO:0009507">
    <property type="term" value="C:chloroplast"/>
    <property type="evidence" value="ECO:0007669"/>
    <property type="project" value="TreeGrafter"/>
</dbReference>
<organism evidence="3 4">
    <name type="scientific">Zizania palustris</name>
    <name type="common">Northern wild rice</name>
    <dbReference type="NCBI Taxonomy" id="103762"/>
    <lineage>
        <taxon>Eukaryota</taxon>
        <taxon>Viridiplantae</taxon>
        <taxon>Streptophyta</taxon>
        <taxon>Embryophyta</taxon>
        <taxon>Tracheophyta</taxon>
        <taxon>Spermatophyta</taxon>
        <taxon>Magnoliopsida</taxon>
        <taxon>Liliopsida</taxon>
        <taxon>Poales</taxon>
        <taxon>Poaceae</taxon>
        <taxon>BOP clade</taxon>
        <taxon>Oryzoideae</taxon>
        <taxon>Oryzeae</taxon>
        <taxon>Zizaniinae</taxon>
        <taxon>Zizania</taxon>
    </lineage>
</organism>
<dbReference type="PANTHER" id="PTHR45090">
    <property type="entry name" value="CHAPERONE PROTEIN DNAJ 20 CHLOROPLASTIC"/>
    <property type="match status" value="1"/>
</dbReference>
<feature type="region of interest" description="Disordered" evidence="1">
    <location>
        <begin position="147"/>
        <end position="172"/>
    </location>
</feature>
<gene>
    <name evidence="3" type="ORF">GUJ93_ZPchr0013g35520</name>
</gene>
<dbReference type="PROSITE" id="PS00636">
    <property type="entry name" value="DNAJ_1"/>
    <property type="match status" value="1"/>
</dbReference>
<dbReference type="PANTHER" id="PTHR45090:SF6">
    <property type="entry name" value="J DOMAIN-CONTAINING PROTEIN"/>
    <property type="match status" value="1"/>
</dbReference>
<dbReference type="CDD" id="cd06257">
    <property type="entry name" value="DnaJ"/>
    <property type="match status" value="1"/>
</dbReference>
<proteinExistence type="predicted"/>
<dbReference type="SMART" id="SM00271">
    <property type="entry name" value="DnaJ"/>
    <property type="match status" value="1"/>
</dbReference>
<sequence length="172" mass="18276">MSSVCARPVAVGMGYQLAGGARCQQRRRAARVRVSAAAAAMAPPATAATATATMYEVLAVEETAGPEEIKAAYRRAARRWHPDACPGGGDRFMRAHEAYEVLSDPERRRGYDVQLRCGAGGGAQAAGFADWEAQLVGLQWRAAARGRDGETWGSRMRQATAQAQPPSGPSPF</sequence>
<evidence type="ECO:0000256" key="1">
    <source>
        <dbReference type="SAM" id="MobiDB-lite"/>
    </source>
</evidence>
<dbReference type="InterPro" id="IPR053232">
    <property type="entry name" value="DnaJ_C/III_chloroplastic"/>
</dbReference>
<feature type="domain" description="J" evidence="2">
    <location>
        <begin position="53"/>
        <end position="115"/>
    </location>
</feature>
<evidence type="ECO:0000313" key="4">
    <source>
        <dbReference type="Proteomes" id="UP000729402"/>
    </source>
</evidence>
<dbReference type="InterPro" id="IPR018253">
    <property type="entry name" value="DnaJ_domain_CS"/>
</dbReference>
<dbReference type="EMBL" id="JAAALK010000079">
    <property type="protein sequence ID" value="KAG8096170.1"/>
    <property type="molecule type" value="Genomic_DNA"/>
</dbReference>
<dbReference type="Pfam" id="PF00226">
    <property type="entry name" value="DnaJ"/>
    <property type="match status" value="1"/>
</dbReference>
<dbReference type="InterPro" id="IPR001623">
    <property type="entry name" value="DnaJ_domain"/>
</dbReference>
<dbReference type="Proteomes" id="UP000729402">
    <property type="component" value="Unassembled WGS sequence"/>
</dbReference>
<evidence type="ECO:0000259" key="2">
    <source>
        <dbReference type="PROSITE" id="PS50076"/>
    </source>
</evidence>
<keyword evidence="4" id="KW-1185">Reference proteome</keyword>
<comment type="caution">
    <text evidence="3">The sequence shown here is derived from an EMBL/GenBank/DDBJ whole genome shotgun (WGS) entry which is preliminary data.</text>
</comment>
<evidence type="ECO:0000313" key="3">
    <source>
        <dbReference type="EMBL" id="KAG8096170.1"/>
    </source>
</evidence>
<reference evidence="3" key="1">
    <citation type="journal article" date="2021" name="bioRxiv">
        <title>Whole Genome Assembly and Annotation of Northern Wild Rice, Zizania palustris L., Supports a Whole Genome Duplication in the Zizania Genus.</title>
        <authorList>
            <person name="Haas M."/>
            <person name="Kono T."/>
            <person name="Macchietto M."/>
            <person name="Millas R."/>
            <person name="McGilp L."/>
            <person name="Shao M."/>
            <person name="Duquette J."/>
            <person name="Hirsch C.N."/>
            <person name="Kimball J."/>
        </authorList>
    </citation>
    <scope>NUCLEOTIDE SEQUENCE</scope>
    <source>
        <tissue evidence="3">Fresh leaf tissue</tissue>
    </source>
</reference>
<accession>A0A8J5WR97</accession>
<dbReference type="AlphaFoldDB" id="A0A8J5WR97"/>
<reference evidence="3" key="2">
    <citation type="submission" date="2021-02" db="EMBL/GenBank/DDBJ databases">
        <authorList>
            <person name="Kimball J.A."/>
            <person name="Haas M.W."/>
            <person name="Macchietto M."/>
            <person name="Kono T."/>
            <person name="Duquette J."/>
            <person name="Shao M."/>
        </authorList>
    </citation>
    <scope>NUCLEOTIDE SEQUENCE</scope>
    <source>
        <tissue evidence="3">Fresh leaf tissue</tissue>
    </source>
</reference>
<protein>
    <recommendedName>
        <fullName evidence="2">J domain-containing protein</fullName>
    </recommendedName>
</protein>
<name>A0A8J5WR97_ZIZPA</name>
<dbReference type="PROSITE" id="PS50076">
    <property type="entry name" value="DNAJ_2"/>
    <property type="match status" value="1"/>
</dbReference>
<dbReference type="OrthoDB" id="784706at2759"/>